<feature type="non-terminal residue" evidence="1">
    <location>
        <position position="94"/>
    </location>
</feature>
<evidence type="ECO:0008006" key="3">
    <source>
        <dbReference type="Google" id="ProtNLM"/>
    </source>
</evidence>
<evidence type="ECO:0000313" key="2">
    <source>
        <dbReference type="Proteomes" id="UP001218218"/>
    </source>
</evidence>
<keyword evidence="2" id="KW-1185">Reference proteome</keyword>
<name>A0AAD7AH73_9AGAR</name>
<evidence type="ECO:0000313" key="1">
    <source>
        <dbReference type="EMBL" id="KAJ7358536.1"/>
    </source>
</evidence>
<organism evidence="1 2">
    <name type="scientific">Mycena albidolilacea</name>
    <dbReference type="NCBI Taxonomy" id="1033008"/>
    <lineage>
        <taxon>Eukaryota</taxon>
        <taxon>Fungi</taxon>
        <taxon>Dikarya</taxon>
        <taxon>Basidiomycota</taxon>
        <taxon>Agaricomycotina</taxon>
        <taxon>Agaricomycetes</taxon>
        <taxon>Agaricomycetidae</taxon>
        <taxon>Agaricales</taxon>
        <taxon>Marasmiineae</taxon>
        <taxon>Mycenaceae</taxon>
        <taxon>Mycena</taxon>
    </lineage>
</organism>
<proteinExistence type="predicted"/>
<comment type="caution">
    <text evidence="1">The sequence shown here is derived from an EMBL/GenBank/DDBJ whole genome shotgun (WGS) entry which is preliminary data.</text>
</comment>
<accession>A0AAD7AH73</accession>
<protein>
    <recommendedName>
        <fullName evidence="3">Tc1-like transposase DDE domain-containing protein</fullName>
    </recommendedName>
</protein>
<gene>
    <name evidence="1" type="ORF">DFH08DRAFT_687040</name>
</gene>
<dbReference type="AlphaFoldDB" id="A0AAD7AH73"/>
<sequence length="94" mass="10921">NRHTTKQLKIWAPIGERARHLDFFVRVILYPAISLDGMLHLEIITRSGMAAEFRNHLDVLLDIMSPFPQDNSVRVMDNASVYHFDGIREMVEGW</sequence>
<reference evidence="1" key="1">
    <citation type="submission" date="2023-03" db="EMBL/GenBank/DDBJ databases">
        <title>Massive genome expansion in bonnet fungi (Mycena s.s.) driven by repeated elements and novel gene families across ecological guilds.</title>
        <authorList>
            <consortium name="Lawrence Berkeley National Laboratory"/>
            <person name="Harder C.B."/>
            <person name="Miyauchi S."/>
            <person name="Viragh M."/>
            <person name="Kuo A."/>
            <person name="Thoen E."/>
            <person name="Andreopoulos B."/>
            <person name="Lu D."/>
            <person name="Skrede I."/>
            <person name="Drula E."/>
            <person name="Henrissat B."/>
            <person name="Morin E."/>
            <person name="Kohler A."/>
            <person name="Barry K."/>
            <person name="LaButti K."/>
            <person name="Morin E."/>
            <person name="Salamov A."/>
            <person name="Lipzen A."/>
            <person name="Mereny Z."/>
            <person name="Hegedus B."/>
            <person name="Baldrian P."/>
            <person name="Stursova M."/>
            <person name="Weitz H."/>
            <person name="Taylor A."/>
            <person name="Grigoriev I.V."/>
            <person name="Nagy L.G."/>
            <person name="Martin F."/>
            <person name="Kauserud H."/>
        </authorList>
    </citation>
    <scope>NUCLEOTIDE SEQUENCE</scope>
    <source>
        <strain evidence="1">CBHHK002</strain>
    </source>
</reference>
<dbReference type="EMBL" id="JARIHO010000007">
    <property type="protein sequence ID" value="KAJ7358536.1"/>
    <property type="molecule type" value="Genomic_DNA"/>
</dbReference>
<dbReference type="Proteomes" id="UP001218218">
    <property type="component" value="Unassembled WGS sequence"/>
</dbReference>